<evidence type="ECO:0000313" key="5">
    <source>
        <dbReference type="Proteomes" id="UP001314263"/>
    </source>
</evidence>
<accession>A0AAV1IMQ1</accession>
<dbReference type="PANTHER" id="PTHR33227:SF48">
    <property type="entry name" value="STIGMA-SPECIFIC STIG1-LIKE PROTEIN 4"/>
    <property type="match status" value="1"/>
</dbReference>
<keyword evidence="5" id="KW-1185">Reference proteome</keyword>
<dbReference type="AlphaFoldDB" id="A0AAV1IMQ1"/>
<reference evidence="4 5" key="1">
    <citation type="submission" date="2023-10" db="EMBL/GenBank/DDBJ databases">
        <authorList>
            <person name="Maclean D."/>
            <person name="Macfadyen A."/>
        </authorList>
    </citation>
    <scope>NUCLEOTIDE SEQUENCE [LARGE SCALE GENOMIC DNA]</scope>
</reference>
<dbReference type="EMBL" id="CAUYUE010000016">
    <property type="protein sequence ID" value="CAK0787288.1"/>
    <property type="molecule type" value="Genomic_DNA"/>
</dbReference>
<name>A0AAV1IMQ1_9CHLO</name>
<dbReference type="Pfam" id="PF04885">
    <property type="entry name" value="Stig1"/>
    <property type="match status" value="1"/>
</dbReference>
<feature type="signal peptide" evidence="3">
    <location>
        <begin position="1"/>
        <end position="19"/>
    </location>
</feature>
<evidence type="ECO:0000256" key="3">
    <source>
        <dbReference type="SAM" id="SignalP"/>
    </source>
</evidence>
<evidence type="ECO:0000256" key="2">
    <source>
        <dbReference type="ARBA" id="ARBA00022729"/>
    </source>
</evidence>
<dbReference type="PROSITE" id="PS51257">
    <property type="entry name" value="PROKAR_LIPOPROTEIN"/>
    <property type="match status" value="1"/>
</dbReference>
<gene>
    <name evidence="4" type="ORF">CVIRNUC_010506</name>
</gene>
<protein>
    <recommendedName>
        <fullName evidence="6">Extracellular protein</fullName>
    </recommendedName>
</protein>
<keyword evidence="2 3" id="KW-0732">Signal</keyword>
<evidence type="ECO:0008006" key="6">
    <source>
        <dbReference type="Google" id="ProtNLM"/>
    </source>
</evidence>
<dbReference type="Proteomes" id="UP001314263">
    <property type="component" value="Unassembled WGS sequence"/>
</dbReference>
<sequence length="426" mass="44358">MRWRTLAALVAALVGACEALHPDMLSMVGQLPKERRRRLSAQPAVQTDPGADGIAIGLDGHIYSDTAITDAVAQVGQLGPLNPKVAVCHFPPQDRSQWQVKYLEIVPLVAAELVKKGDFLAPSYPDKKYGYGCILYDHFCSTAFTESCNLEGVCQTNNTCFCSNSYSTCLPKDQTSGCETNTGTDENNCGSCGNECDSSQTCCNGVCVDLQTDANNCGRCNFLCNSIPDVQVGVCAAGNCTVQCSAADPTACTTNSGKFCANLNTNPNFCGSCNKTCPSDTNNRGTRVCTNATCGIQCSSRYPTQCGDTTAGESICANLNGDILNCGACGNVCPTDPSAITICSQGTCLFQCTGGTTQCGTALAPFCTDTTTDNLNCGSCGFVCQSSYSCVSSICTNTNFGKKLLGEGADSSAQPAGGAGPSLEEH</sequence>
<proteinExistence type="inferred from homology"/>
<comment type="caution">
    <text evidence="4">The sequence shown here is derived from an EMBL/GenBank/DDBJ whole genome shotgun (WGS) entry which is preliminary data.</text>
</comment>
<dbReference type="InterPro" id="IPR006969">
    <property type="entry name" value="Stig-like"/>
</dbReference>
<evidence type="ECO:0000313" key="4">
    <source>
        <dbReference type="EMBL" id="CAK0787288.1"/>
    </source>
</evidence>
<feature type="chain" id="PRO_5043785265" description="Extracellular protein" evidence="3">
    <location>
        <begin position="20"/>
        <end position="426"/>
    </location>
</feature>
<organism evidence="4 5">
    <name type="scientific">Coccomyxa viridis</name>
    <dbReference type="NCBI Taxonomy" id="1274662"/>
    <lineage>
        <taxon>Eukaryota</taxon>
        <taxon>Viridiplantae</taxon>
        <taxon>Chlorophyta</taxon>
        <taxon>core chlorophytes</taxon>
        <taxon>Trebouxiophyceae</taxon>
        <taxon>Trebouxiophyceae incertae sedis</taxon>
        <taxon>Coccomyxaceae</taxon>
        <taxon>Coccomyxa</taxon>
    </lineage>
</organism>
<comment type="similarity">
    <text evidence="1">Belongs to the STIG1 family.</text>
</comment>
<dbReference type="PANTHER" id="PTHR33227">
    <property type="entry name" value="STIGMA-SPECIFIC STIG1-LIKE PROTEIN 3"/>
    <property type="match status" value="1"/>
</dbReference>
<evidence type="ECO:0000256" key="1">
    <source>
        <dbReference type="ARBA" id="ARBA00006010"/>
    </source>
</evidence>